<name>A0A0H5DGJ6_9RHOB</name>
<dbReference type="STRING" id="481446.NIT7645_03094"/>
<keyword evidence="3" id="KW-1185">Reference proteome</keyword>
<evidence type="ECO:0000256" key="1">
    <source>
        <dbReference type="SAM" id="SignalP"/>
    </source>
</evidence>
<reference evidence="2 3" key="1">
    <citation type="submission" date="2015-05" db="EMBL/GenBank/DDBJ databases">
        <authorList>
            <person name="Rodrigo-Torres Lidia"/>
            <person name="Arahal R.David."/>
        </authorList>
    </citation>
    <scope>NUCLEOTIDE SEQUENCE [LARGE SCALE GENOMIC DNA]</scope>
    <source>
        <strain evidence="2 3">CECT 7321</strain>
    </source>
</reference>
<dbReference type="RefSeq" id="WP_008559104.1">
    <property type="nucleotide sequence ID" value="NZ_CANLNU010000002.1"/>
</dbReference>
<proteinExistence type="predicted"/>
<dbReference type="Proteomes" id="UP000043764">
    <property type="component" value="Unassembled WGS sequence"/>
</dbReference>
<evidence type="ECO:0000313" key="3">
    <source>
        <dbReference type="Proteomes" id="UP000043764"/>
    </source>
</evidence>
<feature type="signal peptide" evidence="1">
    <location>
        <begin position="1"/>
        <end position="29"/>
    </location>
</feature>
<dbReference type="AlphaFoldDB" id="A0A0H5DGJ6"/>
<gene>
    <name evidence="2" type="ORF">NIT7321_00069</name>
</gene>
<protein>
    <recommendedName>
        <fullName evidence="4">Lipoprotein</fullName>
    </recommendedName>
</protein>
<evidence type="ECO:0000313" key="2">
    <source>
        <dbReference type="EMBL" id="CRL09240.1"/>
    </source>
</evidence>
<dbReference type="EMBL" id="CVRL01000001">
    <property type="protein sequence ID" value="CRL09240.1"/>
    <property type="molecule type" value="Genomic_DNA"/>
</dbReference>
<accession>A0A0H5DGJ6</accession>
<sequence>MNFAQSYHKTARRAVAVLALMGLAGCAMQDEAQARAAVGDWVQLGETQYYFSRRNCAAGVFEIKATRISSRLPKARSIKAGLRLLDNNSPVAFEVAGLSPDMVSLEVMSADSTRGNSILRSGIVGKDCMLDDVSDAYLKALLHPASVLIYDPTEPFMAVVDRQNRRLFYAQGRAI</sequence>
<feature type="chain" id="PRO_5009773474" description="Lipoprotein" evidence="1">
    <location>
        <begin position="30"/>
        <end position="175"/>
    </location>
</feature>
<dbReference type="OrthoDB" id="7870860at2"/>
<evidence type="ECO:0008006" key="4">
    <source>
        <dbReference type="Google" id="ProtNLM"/>
    </source>
</evidence>
<keyword evidence="1" id="KW-0732">Signal</keyword>
<organism evidence="2 3">
    <name type="scientific">Phaeobacter italicus</name>
    <dbReference type="NCBI Taxonomy" id="481446"/>
    <lineage>
        <taxon>Bacteria</taxon>
        <taxon>Pseudomonadati</taxon>
        <taxon>Pseudomonadota</taxon>
        <taxon>Alphaproteobacteria</taxon>
        <taxon>Rhodobacterales</taxon>
        <taxon>Roseobacteraceae</taxon>
        <taxon>Phaeobacter</taxon>
    </lineage>
</organism>